<feature type="region of interest" description="Disordered" evidence="2">
    <location>
        <begin position="108"/>
        <end position="128"/>
    </location>
</feature>
<keyword evidence="1" id="KW-0175">Coiled coil</keyword>
<organism evidence="3 4">
    <name type="scientific">Trichoderma cornu-damae</name>
    <dbReference type="NCBI Taxonomy" id="654480"/>
    <lineage>
        <taxon>Eukaryota</taxon>
        <taxon>Fungi</taxon>
        <taxon>Dikarya</taxon>
        <taxon>Ascomycota</taxon>
        <taxon>Pezizomycotina</taxon>
        <taxon>Sordariomycetes</taxon>
        <taxon>Hypocreomycetidae</taxon>
        <taxon>Hypocreales</taxon>
        <taxon>Hypocreaceae</taxon>
        <taxon>Trichoderma</taxon>
    </lineage>
</organism>
<proteinExistence type="predicted"/>
<reference evidence="3" key="1">
    <citation type="submission" date="2021-08" db="EMBL/GenBank/DDBJ databases">
        <title>Chromosome-Level Trichoderma cornu-damae using Hi-C Data.</title>
        <authorList>
            <person name="Kim C.S."/>
        </authorList>
    </citation>
    <scope>NUCLEOTIDE SEQUENCE</scope>
    <source>
        <strain evidence="3">KA19-0412C</strain>
    </source>
</reference>
<evidence type="ECO:0000256" key="2">
    <source>
        <dbReference type="SAM" id="MobiDB-lite"/>
    </source>
</evidence>
<gene>
    <name evidence="3" type="ORF">Trco_001973</name>
</gene>
<feature type="compositionally biased region" description="Low complexity" evidence="2">
    <location>
        <begin position="15"/>
        <end position="25"/>
    </location>
</feature>
<keyword evidence="4" id="KW-1185">Reference proteome</keyword>
<name>A0A9P8QU12_9HYPO</name>
<evidence type="ECO:0000256" key="1">
    <source>
        <dbReference type="SAM" id="Coils"/>
    </source>
</evidence>
<feature type="region of interest" description="Disordered" evidence="2">
    <location>
        <begin position="1"/>
        <end position="60"/>
    </location>
</feature>
<dbReference type="EMBL" id="JAIWOZ010000002">
    <property type="protein sequence ID" value="KAH6608627.1"/>
    <property type="molecule type" value="Genomic_DNA"/>
</dbReference>
<dbReference type="OrthoDB" id="5138316at2759"/>
<feature type="coiled-coil region" evidence="1">
    <location>
        <begin position="68"/>
        <end position="98"/>
    </location>
</feature>
<evidence type="ECO:0000313" key="3">
    <source>
        <dbReference type="EMBL" id="KAH6608627.1"/>
    </source>
</evidence>
<accession>A0A9P8QU12</accession>
<dbReference type="Proteomes" id="UP000827724">
    <property type="component" value="Unassembled WGS sequence"/>
</dbReference>
<feature type="compositionally biased region" description="Basic and acidic residues" evidence="2">
    <location>
        <begin position="31"/>
        <end position="43"/>
    </location>
</feature>
<sequence length="199" mass="21995">MEATSQNDDISAKSAGLGTALATPATPIPRICDDTKSEWEETNTHLPYETGSIDKPDDASVHGMDRLVHDLLAAHKSLEEERRKVAEKDAEIARLEAKVTHLLDGQKRETADAKAQGSERTSALRTTHDEEVNELRRLLEFHKTNGEQVSRRFRDLQAANKDLQASLGAAEMALQEQASLLSGLGLEPDQQRPHEMQPV</sequence>
<comment type="caution">
    <text evidence="3">The sequence shown here is derived from an EMBL/GenBank/DDBJ whole genome shotgun (WGS) entry which is preliminary data.</text>
</comment>
<dbReference type="AlphaFoldDB" id="A0A9P8QU12"/>
<evidence type="ECO:0000313" key="4">
    <source>
        <dbReference type="Proteomes" id="UP000827724"/>
    </source>
</evidence>
<protein>
    <submittedName>
        <fullName evidence="3">Uncharacterized protein</fullName>
    </submittedName>
</protein>